<evidence type="ECO:0008006" key="4">
    <source>
        <dbReference type="Google" id="ProtNLM"/>
    </source>
</evidence>
<keyword evidence="3" id="KW-1185">Reference proteome</keyword>
<dbReference type="AlphaFoldDB" id="A0AAW1THF5"/>
<sequence>MGHACISIRTLRCGFLTSAEQLGYQANAGITSTQWMLRRMHKTQMLSQKRPDNPQRQALGNQAATLLMYWSGIWWSRFVGVCDSKCQPHVWQTDDKHKLNFREYSLSVTDALQQMLLKQVIRDRRREARQHLVQAQGRTRIATRYIFQDVTLRWKWQKSGSKRKQRCIRSSSRKPCKACTHPGPQILTQMSLLQLEVPSVLRLSHLTAGGRSHRQLAAVRAGGSRTKGAKTAIAKGRQQELPQLWDVPSLLNACLATLASRFRLSPVEQIAAEIPRLPEADLARQIYERLHLQDNAAAPCYLLSAPQRWALLKAFATFWQPAFLHFESRIQQTRKHAREPEGQVGLSRAHQSTQLQAQPYRGCYNGYSGHDRSPNLPPARADGGVWGQGAGIAADPAIALEALGIVASNLVHLEICQQPGLTDLSPLAGLSQLQCVNLPGCLGVETSALEALTKLPRLRALSIAACSQLTDASGLGSVLAHLPALQLLHAEASGLGDASLAAACYGWKLRAWASESGTQLTQEQLVAWPALHLLQLRLRRSHVTPAGLPHLLDLPCPRLLDLRATSVKRMALLPLQRRWGLHPLQGGAVLADSVSSSLESPLGPGVVCACGQRPLQGVQPPI</sequence>
<name>A0AAW1THF5_9CHLO</name>
<dbReference type="SUPFAM" id="SSF52047">
    <property type="entry name" value="RNI-like"/>
    <property type="match status" value="1"/>
</dbReference>
<accession>A0AAW1THF5</accession>
<dbReference type="InterPro" id="IPR032675">
    <property type="entry name" value="LRR_dom_sf"/>
</dbReference>
<comment type="subcellular location">
    <subcellularLocation>
        <location evidence="1">Cytoplasm</location>
        <location evidence="1">Cytoskeleton</location>
        <location evidence="1">Cilium axoneme</location>
    </subcellularLocation>
</comment>
<reference evidence="2 3" key="1">
    <citation type="journal article" date="2024" name="Nat. Commun.">
        <title>Phylogenomics reveals the evolutionary origins of lichenization in chlorophyte algae.</title>
        <authorList>
            <person name="Puginier C."/>
            <person name="Libourel C."/>
            <person name="Otte J."/>
            <person name="Skaloud P."/>
            <person name="Haon M."/>
            <person name="Grisel S."/>
            <person name="Petersen M."/>
            <person name="Berrin J.G."/>
            <person name="Delaux P.M."/>
            <person name="Dal Grande F."/>
            <person name="Keller J."/>
        </authorList>
    </citation>
    <scope>NUCLEOTIDE SEQUENCE [LARGE SCALE GENOMIC DNA]</scope>
    <source>
        <strain evidence="2 3">SAG 2523</strain>
    </source>
</reference>
<organism evidence="2 3">
    <name type="scientific">Apatococcus fuscideae</name>
    <dbReference type="NCBI Taxonomy" id="2026836"/>
    <lineage>
        <taxon>Eukaryota</taxon>
        <taxon>Viridiplantae</taxon>
        <taxon>Chlorophyta</taxon>
        <taxon>core chlorophytes</taxon>
        <taxon>Trebouxiophyceae</taxon>
        <taxon>Chlorellales</taxon>
        <taxon>Chlorellaceae</taxon>
        <taxon>Apatococcus</taxon>
    </lineage>
</organism>
<dbReference type="EMBL" id="JALJOV010000012">
    <property type="protein sequence ID" value="KAK9868793.1"/>
    <property type="molecule type" value="Genomic_DNA"/>
</dbReference>
<gene>
    <name evidence="2" type="ORF">WJX84_011677</name>
</gene>
<dbReference type="Proteomes" id="UP001485043">
    <property type="component" value="Unassembled WGS sequence"/>
</dbReference>
<dbReference type="Gene3D" id="3.80.10.10">
    <property type="entry name" value="Ribonuclease Inhibitor"/>
    <property type="match status" value="1"/>
</dbReference>
<proteinExistence type="predicted"/>
<protein>
    <recommendedName>
        <fullName evidence="4">Mitochondrial ATP synthase regulatory component factor B</fullName>
    </recommendedName>
</protein>
<comment type="caution">
    <text evidence="2">The sequence shown here is derived from an EMBL/GenBank/DDBJ whole genome shotgun (WGS) entry which is preliminary data.</text>
</comment>
<evidence type="ECO:0000313" key="3">
    <source>
        <dbReference type="Proteomes" id="UP001485043"/>
    </source>
</evidence>
<evidence type="ECO:0000313" key="2">
    <source>
        <dbReference type="EMBL" id="KAK9868793.1"/>
    </source>
</evidence>
<evidence type="ECO:0000256" key="1">
    <source>
        <dbReference type="ARBA" id="ARBA00004430"/>
    </source>
</evidence>
<dbReference type="GO" id="GO:0005930">
    <property type="term" value="C:axoneme"/>
    <property type="evidence" value="ECO:0007669"/>
    <property type="project" value="UniProtKB-SubCell"/>
</dbReference>